<accession>A0A0B6Y8F5</accession>
<dbReference type="PANTHER" id="PTHR11001">
    <property type="entry name" value="MITOCHONDRIAL FISSION PROCESS PROTEIN 1"/>
    <property type="match status" value="1"/>
</dbReference>
<dbReference type="GO" id="GO:0005739">
    <property type="term" value="C:mitochondrion"/>
    <property type="evidence" value="ECO:0007669"/>
    <property type="project" value="TreeGrafter"/>
</dbReference>
<dbReference type="InterPro" id="IPR019560">
    <property type="entry name" value="Mitochondrial_18_kDa_protein"/>
</dbReference>
<proteinExistence type="inferred from homology"/>
<comment type="similarity">
    <text evidence="1">Belongs to the MTFP1 family.</text>
</comment>
<keyword evidence="4" id="KW-0812">Transmembrane</keyword>
<evidence type="ECO:0000256" key="1">
    <source>
        <dbReference type="ARBA" id="ARBA00009224"/>
    </source>
</evidence>
<dbReference type="PANTHER" id="PTHR11001:SF2">
    <property type="entry name" value="MITOCHONDRIAL FISSION PROCESS PROTEIN 1"/>
    <property type="match status" value="1"/>
</dbReference>
<organism evidence="5">
    <name type="scientific">Arion vulgaris</name>
    <dbReference type="NCBI Taxonomy" id="1028688"/>
    <lineage>
        <taxon>Eukaryota</taxon>
        <taxon>Metazoa</taxon>
        <taxon>Spiralia</taxon>
        <taxon>Lophotrochozoa</taxon>
        <taxon>Mollusca</taxon>
        <taxon>Gastropoda</taxon>
        <taxon>Heterobranchia</taxon>
        <taxon>Euthyneura</taxon>
        <taxon>Panpulmonata</taxon>
        <taxon>Eupulmonata</taxon>
        <taxon>Stylommatophora</taxon>
        <taxon>Helicina</taxon>
        <taxon>Arionoidea</taxon>
        <taxon>Arionidae</taxon>
        <taxon>Arion</taxon>
    </lineage>
</organism>
<evidence type="ECO:0000256" key="4">
    <source>
        <dbReference type="SAM" id="Phobius"/>
    </source>
</evidence>
<evidence type="ECO:0000256" key="3">
    <source>
        <dbReference type="ARBA" id="ARBA00029631"/>
    </source>
</evidence>
<feature type="transmembrane region" description="Helical" evidence="4">
    <location>
        <begin position="88"/>
        <end position="108"/>
    </location>
</feature>
<dbReference type="Pfam" id="PF10558">
    <property type="entry name" value="MTP18"/>
    <property type="match status" value="2"/>
</dbReference>
<dbReference type="EMBL" id="HACG01005554">
    <property type="protein sequence ID" value="CEK52419.1"/>
    <property type="molecule type" value="Transcribed_RNA"/>
</dbReference>
<dbReference type="GO" id="GO:0000266">
    <property type="term" value="P:mitochondrial fission"/>
    <property type="evidence" value="ECO:0007669"/>
    <property type="project" value="TreeGrafter"/>
</dbReference>
<keyword evidence="4" id="KW-1133">Transmembrane helix</keyword>
<keyword evidence="4" id="KW-0472">Membrane</keyword>
<evidence type="ECO:0000256" key="2">
    <source>
        <dbReference type="ARBA" id="ARBA00017835"/>
    </source>
</evidence>
<dbReference type="AlphaFoldDB" id="A0A0B6Y8F5"/>
<sequence length="163" mass="18757">MTAENDENKVKEYDIYKDSYFRYLGYANEVGESFRLLIPLSLVKLSYVVASCYVVADSVDKGYLMWKKPTLDQETKYRQTAIATTDTLIWQGLASVAIPGFTINRICWMTNQILKKFRRLPTAIRSWSVVAVGLGSIPFIIKPIDRATDKLMDATFRQLYDKF</sequence>
<evidence type="ECO:0000313" key="5">
    <source>
        <dbReference type="EMBL" id="CEK52419.1"/>
    </source>
</evidence>
<protein>
    <recommendedName>
        <fullName evidence="2">Mitochondrial fission process protein 1</fullName>
    </recommendedName>
    <alternativeName>
        <fullName evidence="3">Mitochondrial 18 kDa protein</fullName>
    </alternativeName>
</protein>
<feature type="transmembrane region" description="Helical" evidence="4">
    <location>
        <begin position="36"/>
        <end position="56"/>
    </location>
</feature>
<reference evidence="5" key="1">
    <citation type="submission" date="2014-12" db="EMBL/GenBank/DDBJ databases">
        <title>Insight into the proteome of Arion vulgaris.</title>
        <authorList>
            <person name="Aradska J."/>
            <person name="Bulat T."/>
            <person name="Smidak R."/>
            <person name="Sarate P."/>
            <person name="Gangsoo J."/>
            <person name="Sialana F."/>
            <person name="Bilban M."/>
            <person name="Lubec G."/>
        </authorList>
    </citation>
    <scope>NUCLEOTIDE SEQUENCE</scope>
    <source>
        <tissue evidence="5">Skin</tissue>
    </source>
</reference>
<feature type="transmembrane region" description="Helical" evidence="4">
    <location>
        <begin position="120"/>
        <end position="141"/>
    </location>
</feature>
<name>A0A0B6Y8F5_9EUPU</name>
<gene>
    <name evidence="5" type="primary">ORF16725</name>
</gene>